<evidence type="ECO:0000256" key="4">
    <source>
        <dbReference type="ARBA" id="ARBA00022679"/>
    </source>
</evidence>
<dbReference type="PANTHER" id="PTHR32282:SF33">
    <property type="entry name" value="PEPTIDOGLYCAN GLYCOSYLTRANSFERASE"/>
    <property type="match status" value="1"/>
</dbReference>
<dbReference type="Proteomes" id="UP000177122">
    <property type="component" value="Unassembled WGS sequence"/>
</dbReference>
<keyword evidence="2" id="KW-0645">Protease</keyword>
<dbReference type="GO" id="GO:0006508">
    <property type="term" value="P:proteolysis"/>
    <property type="evidence" value="ECO:0007669"/>
    <property type="project" value="UniProtKB-KW"/>
</dbReference>
<feature type="compositionally biased region" description="Low complexity" evidence="9">
    <location>
        <begin position="851"/>
        <end position="860"/>
    </location>
</feature>
<evidence type="ECO:0000256" key="6">
    <source>
        <dbReference type="ARBA" id="ARBA00023268"/>
    </source>
</evidence>
<organism evidence="13 14">
    <name type="scientific">Candidatus Lloydbacteria bacterium RIFCSPHIGHO2_01_FULL_49_22</name>
    <dbReference type="NCBI Taxonomy" id="1798658"/>
    <lineage>
        <taxon>Bacteria</taxon>
        <taxon>Candidatus Lloydiibacteriota</taxon>
    </lineage>
</organism>
<gene>
    <name evidence="13" type="ORF">A2845_01430</name>
</gene>
<accession>A0A1G2CZY5</accession>
<dbReference type="EC" id="2.4.99.28" evidence="7"/>
<evidence type="ECO:0000256" key="10">
    <source>
        <dbReference type="SAM" id="Phobius"/>
    </source>
</evidence>
<evidence type="ECO:0000259" key="12">
    <source>
        <dbReference type="Pfam" id="PF00912"/>
    </source>
</evidence>
<dbReference type="EMBL" id="MHLI01000005">
    <property type="protein sequence ID" value="OGZ06058.1"/>
    <property type="molecule type" value="Genomic_DNA"/>
</dbReference>
<evidence type="ECO:0000256" key="5">
    <source>
        <dbReference type="ARBA" id="ARBA00022801"/>
    </source>
</evidence>
<sequence length="872" mass="96283">MWPFKPRKETPEEKKESGDRRESDLFKRLFLATWNFIVGIVCFFGRLVRRFLVTVGVMVLLIGGCYFFAEDIIRGIDNWKPQFFDAHIGSDRVAVSRLHDPGYFAEQTDFVSEDQRSVACISSPERRVLITDPAAIPPLFKDAIIASEDKRFYEHEGVDKEGVIRATIKRYFLHTSSSGASTLTMQMAKDLRHGAGRASTPKEKVGDIIMALRIEQEFSKGQLLEKYTNTPYLGRGAYGIEAASRVYFGRPAKDLKLHQVAFIVSLINKPGLPDRSFANDRSAKTREQVRAANWQEVKHGTRRVLELMSDEEKITADDYTRAADAIDNSLRAEVLPRGTNCGTNGYFAEYVRQDLIKRGFRVDKGGFTVPITRDDGIQDALEKAVNMTTNTYLARHVGDPDNGELRAGAVAIEFTGDVLGEVGNIDFRKFKYDVMAQGFRSPGSTFKPFVYAGLIERLVEEALAADHPPETLDDIVAEVTRKCVVLDAPIAVGMGRGRAPKWIQNFHSNSEPLYRGQISCSLAIAESRNAAAMRAGQQAGIKNVLSLLYDRLGMPRDPNHVCLPYPTTAIGACDMNPLRMSVAAALANGGFKVTPRFMNDVCKGGKSLLYKDDNGGQRDCDTKGDHREPLERVIHPAVAATTIEMLRGPLDQPTGTVHSLRTGIIPGLDPLSPETWKIKPADKKKRQLVFSIEEAGEIAGKTGTATNADGRTSDVWLLLFIPGPTAQPEKGIMLIFWMGKDSKDHPLGERGSTGGKGFAETGGRNWTHSAATVLAFLQKERGYLQPGFKFQPMMKDEVLLGFEAKRYTEPQQEVYPEPDGTPVDGSVVIDPSDPATPPELLKELPEEELSELPSSTASAPIDGEQPPAMLKD</sequence>
<dbReference type="PANTHER" id="PTHR32282">
    <property type="entry name" value="BINDING PROTEIN TRANSPEPTIDASE, PUTATIVE-RELATED"/>
    <property type="match status" value="1"/>
</dbReference>
<evidence type="ECO:0000256" key="8">
    <source>
        <dbReference type="ARBA" id="ARBA00049902"/>
    </source>
</evidence>
<evidence type="ECO:0000313" key="13">
    <source>
        <dbReference type="EMBL" id="OGZ06058.1"/>
    </source>
</evidence>
<keyword evidence="1" id="KW-0121">Carboxypeptidase</keyword>
<keyword evidence="10" id="KW-0472">Membrane</keyword>
<proteinExistence type="predicted"/>
<evidence type="ECO:0000256" key="3">
    <source>
        <dbReference type="ARBA" id="ARBA00022676"/>
    </source>
</evidence>
<dbReference type="InterPro" id="IPR050396">
    <property type="entry name" value="Glycosyltr_51/Transpeptidase"/>
</dbReference>
<dbReference type="Gene3D" id="3.40.710.10">
    <property type="entry name" value="DD-peptidase/beta-lactamase superfamily"/>
    <property type="match status" value="1"/>
</dbReference>
<keyword evidence="4" id="KW-0808">Transferase</keyword>
<reference evidence="13 14" key="1">
    <citation type="journal article" date="2016" name="Nat. Commun.">
        <title>Thousands of microbial genomes shed light on interconnected biogeochemical processes in an aquifer system.</title>
        <authorList>
            <person name="Anantharaman K."/>
            <person name="Brown C.T."/>
            <person name="Hug L.A."/>
            <person name="Sharon I."/>
            <person name="Castelle C.J."/>
            <person name="Probst A.J."/>
            <person name="Thomas B.C."/>
            <person name="Singh A."/>
            <person name="Wilkins M.J."/>
            <person name="Karaoz U."/>
            <person name="Brodie E.L."/>
            <person name="Williams K.H."/>
            <person name="Hubbard S.S."/>
            <person name="Banfield J.F."/>
        </authorList>
    </citation>
    <scope>NUCLEOTIDE SEQUENCE [LARGE SCALE GENOMIC DNA]</scope>
</reference>
<keyword evidence="6" id="KW-0511">Multifunctional enzyme</keyword>
<dbReference type="GO" id="GO:0009252">
    <property type="term" value="P:peptidoglycan biosynthetic process"/>
    <property type="evidence" value="ECO:0007669"/>
    <property type="project" value="TreeGrafter"/>
</dbReference>
<dbReference type="GO" id="GO:0008955">
    <property type="term" value="F:peptidoglycan glycosyltransferase activity"/>
    <property type="evidence" value="ECO:0007669"/>
    <property type="project" value="UniProtKB-EC"/>
</dbReference>
<dbReference type="GO" id="GO:0030288">
    <property type="term" value="C:outer membrane-bounded periplasmic space"/>
    <property type="evidence" value="ECO:0007669"/>
    <property type="project" value="TreeGrafter"/>
</dbReference>
<feature type="domain" description="Glycosyl transferase family 51" evidence="12">
    <location>
        <begin position="126"/>
        <end position="288"/>
    </location>
</feature>
<keyword evidence="10" id="KW-0812">Transmembrane</keyword>
<dbReference type="Pfam" id="PF00912">
    <property type="entry name" value="Transgly"/>
    <property type="match status" value="1"/>
</dbReference>
<dbReference type="InterPro" id="IPR036950">
    <property type="entry name" value="PBP_transglycosylase"/>
</dbReference>
<feature type="domain" description="Penicillin-binding protein transpeptidase" evidence="11">
    <location>
        <begin position="567"/>
        <end position="712"/>
    </location>
</feature>
<dbReference type="SUPFAM" id="SSF56601">
    <property type="entry name" value="beta-lactamase/transpeptidase-like"/>
    <property type="match status" value="1"/>
</dbReference>
<protein>
    <recommendedName>
        <fullName evidence="7">peptidoglycan glycosyltransferase</fullName>
        <ecNumber evidence="7">2.4.99.28</ecNumber>
    </recommendedName>
</protein>
<name>A0A1G2CZY5_9BACT</name>
<evidence type="ECO:0000256" key="9">
    <source>
        <dbReference type="SAM" id="MobiDB-lite"/>
    </source>
</evidence>
<dbReference type="GO" id="GO:0008658">
    <property type="term" value="F:penicillin binding"/>
    <property type="evidence" value="ECO:0007669"/>
    <property type="project" value="InterPro"/>
</dbReference>
<comment type="catalytic activity">
    <reaction evidence="8">
        <text>[GlcNAc-(1-&gt;4)-Mur2Ac(oyl-L-Ala-gamma-D-Glu-L-Lys-D-Ala-D-Ala)](n)-di-trans,octa-cis-undecaprenyl diphosphate + beta-D-GlcNAc-(1-&gt;4)-Mur2Ac(oyl-L-Ala-gamma-D-Glu-L-Lys-D-Ala-D-Ala)-di-trans,octa-cis-undecaprenyl diphosphate = [GlcNAc-(1-&gt;4)-Mur2Ac(oyl-L-Ala-gamma-D-Glu-L-Lys-D-Ala-D-Ala)](n+1)-di-trans,octa-cis-undecaprenyl diphosphate + di-trans,octa-cis-undecaprenyl diphosphate + H(+)</text>
        <dbReference type="Rhea" id="RHEA:23708"/>
        <dbReference type="Rhea" id="RHEA-COMP:9602"/>
        <dbReference type="Rhea" id="RHEA-COMP:9603"/>
        <dbReference type="ChEBI" id="CHEBI:15378"/>
        <dbReference type="ChEBI" id="CHEBI:58405"/>
        <dbReference type="ChEBI" id="CHEBI:60033"/>
        <dbReference type="ChEBI" id="CHEBI:78435"/>
        <dbReference type="EC" id="2.4.99.28"/>
    </reaction>
</comment>
<dbReference type="InterPro" id="IPR012338">
    <property type="entry name" value="Beta-lactam/transpept-like"/>
</dbReference>
<dbReference type="Pfam" id="PF00905">
    <property type="entry name" value="Transpeptidase"/>
    <property type="match status" value="1"/>
</dbReference>
<keyword evidence="10" id="KW-1133">Transmembrane helix</keyword>
<feature type="region of interest" description="Disordered" evidence="9">
    <location>
        <begin position="809"/>
        <end position="872"/>
    </location>
</feature>
<comment type="caution">
    <text evidence="13">The sequence shown here is derived from an EMBL/GenBank/DDBJ whole genome shotgun (WGS) entry which is preliminary data.</text>
</comment>
<feature type="transmembrane region" description="Helical" evidence="10">
    <location>
        <begin position="25"/>
        <end position="44"/>
    </location>
</feature>
<dbReference type="SUPFAM" id="SSF53955">
    <property type="entry name" value="Lysozyme-like"/>
    <property type="match status" value="1"/>
</dbReference>
<dbReference type="Gene3D" id="1.10.3810.10">
    <property type="entry name" value="Biosynthetic peptidoglycan transglycosylase-like"/>
    <property type="match status" value="1"/>
</dbReference>
<feature type="transmembrane region" description="Helical" evidence="10">
    <location>
        <begin position="51"/>
        <end position="69"/>
    </location>
</feature>
<evidence type="ECO:0000256" key="2">
    <source>
        <dbReference type="ARBA" id="ARBA00022670"/>
    </source>
</evidence>
<keyword evidence="3" id="KW-0328">Glycosyltransferase</keyword>
<dbReference type="GO" id="GO:0004180">
    <property type="term" value="F:carboxypeptidase activity"/>
    <property type="evidence" value="ECO:0007669"/>
    <property type="project" value="UniProtKB-KW"/>
</dbReference>
<evidence type="ECO:0000313" key="14">
    <source>
        <dbReference type="Proteomes" id="UP000177122"/>
    </source>
</evidence>
<dbReference type="InterPro" id="IPR001264">
    <property type="entry name" value="Glyco_trans_51"/>
</dbReference>
<evidence type="ECO:0000256" key="7">
    <source>
        <dbReference type="ARBA" id="ARBA00044770"/>
    </source>
</evidence>
<dbReference type="InterPro" id="IPR023346">
    <property type="entry name" value="Lysozyme-like_dom_sf"/>
</dbReference>
<keyword evidence="5" id="KW-0378">Hydrolase</keyword>
<dbReference type="InterPro" id="IPR001460">
    <property type="entry name" value="PCN-bd_Tpept"/>
</dbReference>
<dbReference type="AlphaFoldDB" id="A0A1G2CZY5"/>
<evidence type="ECO:0000259" key="11">
    <source>
        <dbReference type="Pfam" id="PF00905"/>
    </source>
</evidence>
<evidence type="ECO:0000256" key="1">
    <source>
        <dbReference type="ARBA" id="ARBA00022645"/>
    </source>
</evidence>